<comment type="caution">
    <text evidence="1">The sequence shown here is derived from an EMBL/GenBank/DDBJ whole genome shotgun (WGS) entry which is preliminary data.</text>
</comment>
<sequence length="46" mass="5285">MRLSTTVKLLSRSAAVIGYLTKEDILLILSILIMSLQLLYDYLKDR</sequence>
<reference evidence="1" key="1">
    <citation type="journal article" date="2014" name="Front. Microbiol.">
        <title>High frequency of phylogenetically diverse reductive dehalogenase-homologous genes in deep subseafloor sedimentary metagenomes.</title>
        <authorList>
            <person name="Kawai M."/>
            <person name="Futagami T."/>
            <person name="Toyoda A."/>
            <person name="Takaki Y."/>
            <person name="Nishi S."/>
            <person name="Hori S."/>
            <person name="Arai W."/>
            <person name="Tsubouchi T."/>
            <person name="Morono Y."/>
            <person name="Uchiyama I."/>
            <person name="Ito T."/>
            <person name="Fujiyama A."/>
            <person name="Inagaki F."/>
            <person name="Takami H."/>
        </authorList>
    </citation>
    <scope>NUCLEOTIDE SEQUENCE</scope>
    <source>
        <strain evidence="1">Expedition CK06-06</strain>
    </source>
</reference>
<dbReference type="AlphaFoldDB" id="X1LIW4"/>
<feature type="non-terminal residue" evidence="1">
    <location>
        <position position="46"/>
    </location>
</feature>
<name>X1LIW4_9ZZZZ</name>
<protein>
    <submittedName>
        <fullName evidence="1">Uncharacterized protein</fullName>
    </submittedName>
</protein>
<dbReference type="EMBL" id="BARV01004675">
    <property type="protein sequence ID" value="GAI05786.1"/>
    <property type="molecule type" value="Genomic_DNA"/>
</dbReference>
<evidence type="ECO:0000313" key="1">
    <source>
        <dbReference type="EMBL" id="GAI05786.1"/>
    </source>
</evidence>
<proteinExistence type="predicted"/>
<gene>
    <name evidence="1" type="ORF">S06H3_10192</name>
</gene>
<organism evidence="1">
    <name type="scientific">marine sediment metagenome</name>
    <dbReference type="NCBI Taxonomy" id="412755"/>
    <lineage>
        <taxon>unclassified sequences</taxon>
        <taxon>metagenomes</taxon>
        <taxon>ecological metagenomes</taxon>
    </lineage>
</organism>
<accession>X1LIW4</accession>